<gene>
    <name evidence="1" type="ORF">ES724_08965</name>
</gene>
<sequence length="92" mass="10930">MILEITFIQGGMLEFERTGIYPEYLLFNLKGSKQNWRVKIKNKPQEGILKSKGIPVYEYSFDGHWCKFRKVNKNASISKWMEPETISIERRD</sequence>
<evidence type="ECO:0000313" key="2">
    <source>
        <dbReference type="Proteomes" id="UP000321367"/>
    </source>
</evidence>
<organism evidence="1 2">
    <name type="scientific">Gillisia hiemivivida</name>
    <dbReference type="NCBI Taxonomy" id="291190"/>
    <lineage>
        <taxon>Bacteria</taxon>
        <taxon>Pseudomonadati</taxon>
        <taxon>Bacteroidota</taxon>
        <taxon>Flavobacteriia</taxon>
        <taxon>Flavobacteriales</taxon>
        <taxon>Flavobacteriaceae</taxon>
        <taxon>Gillisia</taxon>
    </lineage>
</organism>
<evidence type="ECO:0000313" key="1">
    <source>
        <dbReference type="EMBL" id="TXD93780.1"/>
    </source>
</evidence>
<dbReference type="AlphaFoldDB" id="A0A5C6ZSW7"/>
<dbReference type="OrthoDB" id="1363388at2"/>
<dbReference type="RefSeq" id="WP_146932250.1">
    <property type="nucleotide sequence ID" value="NZ_CBCSHZ010000008.1"/>
</dbReference>
<keyword evidence="2" id="KW-1185">Reference proteome</keyword>
<proteinExistence type="predicted"/>
<reference evidence="1 2" key="1">
    <citation type="submission" date="2019-08" db="EMBL/GenBank/DDBJ databases">
        <title>Genome sequence of Gillisia hiemivivida IC154 (type strain).</title>
        <authorList>
            <person name="Bowman J.P."/>
        </authorList>
    </citation>
    <scope>NUCLEOTIDE SEQUENCE [LARGE SCALE GENOMIC DNA]</scope>
    <source>
        <strain evidence="1 2">IC154</strain>
    </source>
</reference>
<dbReference type="EMBL" id="VORY01000008">
    <property type="protein sequence ID" value="TXD93780.1"/>
    <property type="molecule type" value="Genomic_DNA"/>
</dbReference>
<dbReference type="Proteomes" id="UP000321367">
    <property type="component" value="Unassembled WGS sequence"/>
</dbReference>
<name>A0A5C6ZSW7_9FLAO</name>
<comment type="caution">
    <text evidence="1">The sequence shown here is derived from an EMBL/GenBank/DDBJ whole genome shotgun (WGS) entry which is preliminary data.</text>
</comment>
<protein>
    <submittedName>
        <fullName evidence="1">Uncharacterized protein</fullName>
    </submittedName>
</protein>
<accession>A0A5C6ZSW7</accession>